<comment type="caution">
    <text evidence="2">The sequence shown here is derived from an EMBL/GenBank/DDBJ whole genome shotgun (WGS) entry which is preliminary data.</text>
</comment>
<feature type="chain" id="PRO_5026735616" evidence="1">
    <location>
        <begin position="32"/>
        <end position="177"/>
    </location>
</feature>
<accession>A0A6N6M9C3</accession>
<organism evidence="2 3">
    <name type="scientific">Salibacter halophilus</name>
    <dbReference type="NCBI Taxonomy" id="1803916"/>
    <lineage>
        <taxon>Bacteria</taxon>
        <taxon>Pseudomonadati</taxon>
        <taxon>Bacteroidota</taxon>
        <taxon>Flavobacteriia</taxon>
        <taxon>Flavobacteriales</taxon>
        <taxon>Salibacteraceae</taxon>
        <taxon>Salibacter</taxon>
    </lineage>
</organism>
<reference evidence="2 3" key="1">
    <citation type="submission" date="2019-09" db="EMBL/GenBank/DDBJ databases">
        <title>Genomes of Cryomorphaceae.</title>
        <authorList>
            <person name="Bowman J.P."/>
        </authorList>
    </citation>
    <scope>NUCLEOTIDE SEQUENCE [LARGE SCALE GENOMIC DNA]</scope>
    <source>
        <strain evidence="2 3">KCTC 52047</strain>
    </source>
</reference>
<keyword evidence="3" id="KW-1185">Reference proteome</keyword>
<evidence type="ECO:0000313" key="3">
    <source>
        <dbReference type="Proteomes" id="UP000435357"/>
    </source>
</evidence>
<protein>
    <submittedName>
        <fullName evidence="2">Uncharacterized protein</fullName>
    </submittedName>
</protein>
<evidence type="ECO:0000313" key="2">
    <source>
        <dbReference type="EMBL" id="KAB1065686.1"/>
    </source>
</evidence>
<name>A0A6N6M9C3_9FLAO</name>
<dbReference type="EMBL" id="WACR01000002">
    <property type="protein sequence ID" value="KAB1065686.1"/>
    <property type="molecule type" value="Genomic_DNA"/>
</dbReference>
<sequence>MTPLKIRPLINCSFYSVISLISLLSFTSGKAQNSCDTISYSSCEFAEKFQKKFDKINSDSILGVTYTSGTNGCSYKFGVLAWTKKGSIKVKVFKNEPFFHRKLFVGNRTKKIVNQFFTDSIYKVTGEVTGAMFVDDGSWTTVVFKTKQDCWRHGHNIADKSDPRVKWSEELKSHFIQ</sequence>
<dbReference type="AlphaFoldDB" id="A0A6N6M9C3"/>
<dbReference type="RefSeq" id="WP_151166511.1">
    <property type="nucleotide sequence ID" value="NZ_WACR01000002.1"/>
</dbReference>
<feature type="signal peptide" evidence="1">
    <location>
        <begin position="1"/>
        <end position="31"/>
    </location>
</feature>
<proteinExistence type="predicted"/>
<dbReference type="Proteomes" id="UP000435357">
    <property type="component" value="Unassembled WGS sequence"/>
</dbReference>
<keyword evidence="1" id="KW-0732">Signal</keyword>
<evidence type="ECO:0000256" key="1">
    <source>
        <dbReference type="SAM" id="SignalP"/>
    </source>
</evidence>
<gene>
    <name evidence="2" type="ORF">F3059_03250</name>
</gene>